<reference evidence="1 2" key="1">
    <citation type="journal article" date="2013" name="Mar. Genomics">
        <title>Expression of sulfatases in Rhodopirellula baltica and the diversity of sulfatases in the genus Rhodopirellula.</title>
        <authorList>
            <person name="Wegner C.E."/>
            <person name="Richter-Heitmann T."/>
            <person name="Klindworth A."/>
            <person name="Klockow C."/>
            <person name="Richter M."/>
            <person name="Achstetter T."/>
            <person name="Glockner F.O."/>
            <person name="Harder J."/>
        </authorList>
    </citation>
    <scope>NUCLEOTIDE SEQUENCE [LARGE SCALE GENOMIC DNA]</scope>
    <source>
        <strain evidence="1 2">SM41</strain>
    </source>
</reference>
<keyword evidence="2" id="KW-1185">Reference proteome</keyword>
<accession>M5U238</accession>
<evidence type="ECO:0000313" key="1">
    <source>
        <dbReference type="EMBL" id="EMI55500.1"/>
    </source>
</evidence>
<dbReference type="PATRIC" id="fig|1263870.3.peg.3254"/>
<proteinExistence type="predicted"/>
<comment type="caution">
    <text evidence="1">The sequence shown here is derived from an EMBL/GenBank/DDBJ whole genome shotgun (WGS) entry which is preliminary data.</text>
</comment>
<protein>
    <submittedName>
        <fullName evidence="1">Uncharacterized protein</fullName>
    </submittedName>
</protein>
<dbReference type="AlphaFoldDB" id="M5U238"/>
<name>M5U238_9BACT</name>
<dbReference type="Proteomes" id="UP000011885">
    <property type="component" value="Unassembled WGS sequence"/>
</dbReference>
<dbReference type="EMBL" id="ANOH01000214">
    <property type="protein sequence ID" value="EMI55500.1"/>
    <property type="molecule type" value="Genomic_DNA"/>
</dbReference>
<gene>
    <name evidence="1" type="ORF">RSSM_03064</name>
</gene>
<sequence>MEKYETEGDYSNEIGNELHQIAFHERGDCVNIGALRGKRGSRLPPAVISLATPAAARMAPD</sequence>
<organism evidence="1 2">
    <name type="scientific">Rhodopirellula sallentina SM41</name>
    <dbReference type="NCBI Taxonomy" id="1263870"/>
    <lineage>
        <taxon>Bacteria</taxon>
        <taxon>Pseudomonadati</taxon>
        <taxon>Planctomycetota</taxon>
        <taxon>Planctomycetia</taxon>
        <taxon>Pirellulales</taxon>
        <taxon>Pirellulaceae</taxon>
        <taxon>Rhodopirellula</taxon>
    </lineage>
</organism>
<evidence type="ECO:0000313" key="2">
    <source>
        <dbReference type="Proteomes" id="UP000011885"/>
    </source>
</evidence>